<evidence type="ECO:0000313" key="1">
    <source>
        <dbReference type="EMBL" id="RWX48202.1"/>
    </source>
</evidence>
<gene>
    <name evidence="1" type="ORF">H206_05238</name>
</gene>
<keyword evidence="2" id="KW-1185">Reference proteome</keyword>
<accession>A0A444J571</accession>
<comment type="caution">
    <text evidence="1">The sequence shown here is derived from an EMBL/GenBank/DDBJ whole genome shotgun (WGS) entry which is preliminary data.</text>
</comment>
<dbReference type="EMBL" id="MTKO01000004">
    <property type="protein sequence ID" value="RWX48202.1"/>
    <property type="molecule type" value="Genomic_DNA"/>
</dbReference>
<name>A0A444J571_9BACT</name>
<dbReference type="AlphaFoldDB" id="A0A444J571"/>
<protein>
    <submittedName>
        <fullName evidence="1">Uncharacterized protein</fullName>
    </submittedName>
</protein>
<dbReference type="Proteomes" id="UP000287853">
    <property type="component" value="Unassembled WGS sequence"/>
</dbReference>
<proteinExistence type="predicted"/>
<evidence type="ECO:0000313" key="2">
    <source>
        <dbReference type="Proteomes" id="UP000287853"/>
    </source>
</evidence>
<organism evidence="1 2">
    <name type="scientific">Candidatus Electrothrix aarhusensis</name>
    <dbReference type="NCBI Taxonomy" id="1859131"/>
    <lineage>
        <taxon>Bacteria</taxon>
        <taxon>Pseudomonadati</taxon>
        <taxon>Thermodesulfobacteriota</taxon>
        <taxon>Desulfobulbia</taxon>
        <taxon>Desulfobulbales</taxon>
        <taxon>Desulfobulbaceae</taxon>
        <taxon>Candidatus Electrothrix</taxon>
    </lineage>
</organism>
<reference evidence="1 2" key="1">
    <citation type="submission" date="2017-01" db="EMBL/GenBank/DDBJ databases">
        <title>The cable genome- insights into the physiology and evolution of filamentous bacteria capable of sulfide oxidation via long distance electron transfer.</title>
        <authorList>
            <person name="Schreiber L."/>
            <person name="Bjerg J.T."/>
            <person name="Boggild A."/>
            <person name="Van De Vossenberg J."/>
            <person name="Meysman F."/>
            <person name="Nielsen L.P."/>
            <person name="Schramm A."/>
            <person name="Kjeldsen K.U."/>
        </authorList>
    </citation>
    <scope>NUCLEOTIDE SEQUENCE [LARGE SCALE GENOMIC DNA]</scope>
    <source>
        <strain evidence="1">MCF</strain>
    </source>
</reference>
<sequence>MCRKCLFGIIYFLKKVMNSGWYPELVRYSLVGDFSHQR</sequence>